<reference evidence="2" key="1">
    <citation type="journal article" date="2019" name="Int. J. Syst. Evol. Microbiol.">
        <title>The Global Catalogue of Microorganisms (GCM) 10K type strain sequencing project: providing services to taxonomists for standard genome sequencing and annotation.</title>
        <authorList>
            <consortium name="The Broad Institute Genomics Platform"/>
            <consortium name="The Broad Institute Genome Sequencing Center for Infectious Disease"/>
            <person name="Wu L."/>
            <person name="Ma J."/>
        </authorList>
    </citation>
    <scope>NUCLEOTIDE SEQUENCE [LARGE SCALE GENOMIC DNA]</scope>
    <source>
        <strain evidence="2">KCTC 32514</strain>
    </source>
</reference>
<evidence type="ECO:0000313" key="2">
    <source>
        <dbReference type="Proteomes" id="UP001597548"/>
    </source>
</evidence>
<comment type="caution">
    <text evidence="1">The sequence shown here is derived from an EMBL/GenBank/DDBJ whole genome shotgun (WGS) entry which is preliminary data.</text>
</comment>
<dbReference type="EMBL" id="JBHUOS010000010">
    <property type="protein sequence ID" value="MFD2916499.1"/>
    <property type="molecule type" value="Genomic_DNA"/>
</dbReference>
<dbReference type="Proteomes" id="UP001597548">
    <property type="component" value="Unassembled WGS sequence"/>
</dbReference>
<sequence>MLEEPKTATINSFETYCESYKEAISKLENRQALKLSISKDYDTLISEYVTLGDEINEDHLASVDVYMIHYELSQQFKDLTILHRDVYLELVKGDVYEADLQISSRKLETHFLSSKTLVLNALETFISAMQQAQSRNSKDKNFQKKILKIQSLQKDPWDIYKVQLQTIQEQLVMLESRKKELLEASSIFNKLKDVVKDVNKKHDVFQEKIFESINFLAIKAKESTTFKEFLVHVEDRLNNQKFSLENNHQTFSEAINNHIADLKKIEVPIKTQEGLIMMREIDFNKRTNKWFDYQILPGFMDLEGLETNLLSLYNVNLLNLKNTIQLTKSNDTNNHFDNVVTSLSHLQENVEDVKLQAKSIAKKLHEEVNNELIVSNAFKNKPFIEVPLNSSLSIEGNTILKTLMEKWNSSLSFFNSKYEKSKSYESLSNLEISTQCMAHRMHKDDSQHYDSLFLNKNFIGDLFLVSRQLQEEKLETIVNQWQKGFNKSVLVIGNRLSGRSTFLNYSSKKRFGKHTVILKPNSTATIDGRKFTVTYDLKEALQYVKNNNIESTKPALIIDDIELWRDKEHSLLSNIRSLINFIETESDDVFVMISTSIMMKDHLDQRLNFSNAFSHVLDLNQADKNEISQAILLRHGAAHRELVDEKLEPITPQKVMLLAAKMSKIKHYNFGDTLQSWTYNTFVQDDEKVVFKESYLEFVDFFTKSELIILKQALIFKNITEYGLKRVVSNAFDQDYKSAIRRLVNVKILLRDPDGTLFINPVVVNNISRIINKEHSN</sequence>
<evidence type="ECO:0000313" key="1">
    <source>
        <dbReference type="EMBL" id="MFD2916499.1"/>
    </source>
</evidence>
<evidence type="ECO:0008006" key="3">
    <source>
        <dbReference type="Google" id="ProtNLM"/>
    </source>
</evidence>
<dbReference type="SUPFAM" id="SSF52540">
    <property type="entry name" value="P-loop containing nucleoside triphosphate hydrolases"/>
    <property type="match status" value="1"/>
</dbReference>
<keyword evidence="2" id="KW-1185">Reference proteome</keyword>
<protein>
    <recommendedName>
        <fullName evidence="3">AAA+ ATPase domain-containing protein</fullName>
    </recommendedName>
</protein>
<organism evidence="1 2">
    <name type="scientific">Psychroserpens luteus</name>
    <dbReference type="NCBI Taxonomy" id="1434066"/>
    <lineage>
        <taxon>Bacteria</taxon>
        <taxon>Pseudomonadati</taxon>
        <taxon>Bacteroidota</taxon>
        <taxon>Flavobacteriia</taxon>
        <taxon>Flavobacteriales</taxon>
        <taxon>Flavobacteriaceae</taxon>
        <taxon>Psychroserpens</taxon>
    </lineage>
</organism>
<name>A0ABW5ZTY4_9FLAO</name>
<gene>
    <name evidence="1" type="ORF">ACFS29_12665</name>
</gene>
<dbReference type="RefSeq" id="WP_194506634.1">
    <property type="nucleotide sequence ID" value="NZ_JADILU010000001.1"/>
</dbReference>
<accession>A0ABW5ZTY4</accession>
<proteinExistence type="predicted"/>
<dbReference type="InterPro" id="IPR027417">
    <property type="entry name" value="P-loop_NTPase"/>
</dbReference>